<feature type="transmembrane region" description="Helical" evidence="1">
    <location>
        <begin position="236"/>
        <end position="257"/>
    </location>
</feature>
<organism evidence="2 3">
    <name type="scientific">Aquincola tertiaricarbonis</name>
    <dbReference type="NCBI Taxonomy" id="391953"/>
    <lineage>
        <taxon>Bacteria</taxon>
        <taxon>Pseudomonadati</taxon>
        <taxon>Pseudomonadota</taxon>
        <taxon>Betaproteobacteria</taxon>
        <taxon>Burkholderiales</taxon>
        <taxon>Sphaerotilaceae</taxon>
        <taxon>Aquincola</taxon>
    </lineage>
</organism>
<dbReference type="Pfam" id="PF13593">
    <property type="entry name" value="SBF_like"/>
    <property type="match status" value="1"/>
</dbReference>
<evidence type="ECO:0000313" key="2">
    <source>
        <dbReference type="EMBL" id="URI09469.1"/>
    </source>
</evidence>
<feature type="transmembrane region" description="Helical" evidence="1">
    <location>
        <begin position="99"/>
        <end position="119"/>
    </location>
</feature>
<sequence>MRRPAFLPDNFVLMLLATVALASLLPVQGTSAQVVKWLTNAAVAGLFFLHGAKLSREAVVAGLLHWRLHLTVFSATFVLFPILGLALRPLFEPLIGPTLYLGVLFICALPSTVQSSIAFTSIAKGNVPAAMCSASTSNIAGIALTPLLIAAMASTSSASSGAAGVISWQSAAGIVGLLLLPFVAGQIAQRWIGGWVARHRGMLKWFDQGSILLVVYSALSEATVEGLYHQVSLGTLGLLVLISALLLFVVMGVLVLFSRRTGFSRADEVAIVFCGSKKTLASGVPMAQILFAGQAVGLIVLPIMVFHQLQLMVCASLAKRYARRAEAAEAQAAAGTATPAAPAARP</sequence>
<feature type="transmembrane region" description="Helical" evidence="1">
    <location>
        <begin position="64"/>
        <end position="87"/>
    </location>
</feature>
<name>A0ABY4S923_AQUTE</name>
<evidence type="ECO:0000256" key="1">
    <source>
        <dbReference type="SAM" id="Phobius"/>
    </source>
</evidence>
<keyword evidence="1" id="KW-1133">Transmembrane helix</keyword>
<accession>A0ABY4S923</accession>
<feature type="transmembrane region" description="Helical" evidence="1">
    <location>
        <begin position="205"/>
        <end position="224"/>
    </location>
</feature>
<reference evidence="2" key="1">
    <citation type="submission" date="2022-05" db="EMBL/GenBank/DDBJ databases">
        <title>An RpoN-dependent PEP-CTERM gene is involved in floc formation of an Aquincola tertiaricarbonis strain.</title>
        <authorList>
            <person name="Qiu D."/>
            <person name="Xia M."/>
        </authorList>
    </citation>
    <scope>NUCLEOTIDE SEQUENCE</scope>
    <source>
        <strain evidence="2">RN12</strain>
    </source>
</reference>
<dbReference type="PANTHER" id="PTHR18640">
    <property type="entry name" value="SOLUTE CARRIER FAMILY 10 MEMBER 7"/>
    <property type="match status" value="1"/>
</dbReference>
<proteinExistence type="predicted"/>
<keyword evidence="3" id="KW-1185">Reference proteome</keyword>
<feature type="transmembrane region" description="Helical" evidence="1">
    <location>
        <begin position="131"/>
        <end position="153"/>
    </location>
</feature>
<dbReference type="PIRSF" id="PIRSF026166">
    <property type="entry name" value="UCP026166"/>
    <property type="match status" value="1"/>
</dbReference>
<dbReference type="Proteomes" id="UP001056201">
    <property type="component" value="Chromosome 2"/>
</dbReference>
<dbReference type="Gene3D" id="1.20.1530.20">
    <property type="match status" value="1"/>
</dbReference>
<gene>
    <name evidence="2" type="ORF">MW290_28325</name>
</gene>
<feature type="transmembrane region" description="Helical" evidence="1">
    <location>
        <begin position="286"/>
        <end position="306"/>
    </location>
</feature>
<dbReference type="InterPro" id="IPR016833">
    <property type="entry name" value="Put_Na-Bile_cotransptr"/>
</dbReference>
<dbReference type="InterPro" id="IPR038770">
    <property type="entry name" value="Na+/solute_symporter_sf"/>
</dbReference>
<dbReference type="PANTHER" id="PTHR18640:SF5">
    <property type="entry name" value="SODIUM_BILE ACID COTRANSPORTER 7"/>
    <property type="match status" value="1"/>
</dbReference>
<dbReference type="EMBL" id="CP097636">
    <property type="protein sequence ID" value="URI09469.1"/>
    <property type="molecule type" value="Genomic_DNA"/>
</dbReference>
<keyword evidence="1" id="KW-0812">Transmembrane</keyword>
<keyword evidence="1" id="KW-0472">Membrane</keyword>
<evidence type="ECO:0000313" key="3">
    <source>
        <dbReference type="Proteomes" id="UP001056201"/>
    </source>
</evidence>
<dbReference type="RefSeq" id="WP_250197697.1">
    <property type="nucleotide sequence ID" value="NZ_CP097636.1"/>
</dbReference>
<feature type="transmembrane region" description="Helical" evidence="1">
    <location>
        <begin position="165"/>
        <end position="184"/>
    </location>
</feature>
<protein>
    <submittedName>
        <fullName evidence="2">Bile acid:sodium symporter</fullName>
    </submittedName>
</protein>
<feature type="transmembrane region" description="Helical" evidence="1">
    <location>
        <begin position="34"/>
        <end position="52"/>
    </location>
</feature>